<gene>
    <name evidence="1" type="ORF">V4C55_43650</name>
</gene>
<evidence type="ECO:0008006" key="3">
    <source>
        <dbReference type="Google" id="ProtNLM"/>
    </source>
</evidence>
<dbReference type="Proteomes" id="UP001494588">
    <property type="component" value="Unassembled WGS sequence"/>
</dbReference>
<evidence type="ECO:0000313" key="1">
    <source>
        <dbReference type="EMBL" id="MEM5292532.1"/>
    </source>
</evidence>
<organism evidence="1 2">
    <name type="scientific">Paraburkholderia sabiae</name>
    <dbReference type="NCBI Taxonomy" id="273251"/>
    <lineage>
        <taxon>Bacteria</taxon>
        <taxon>Pseudomonadati</taxon>
        <taxon>Pseudomonadota</taxon>
        <taxon>Betaproteobacteria</taxon>
        <taxon>Burkholderiales</taxon>
        <taxon>Burkholderiaceae</taxon>
        <taxon>Paraburkholderia</taxon>
    </lineage>
</organism>
<protein>
    <recommendedName>
        <fullName evidence="3">Fis family transcriptional regulator</fullName>
    </recommendedName>
</protein>
<reference evidence="1 2" key="1">
    <citation type="submission" date="2024-01" db="EMBL/GenBank/DDBJ databases">
        <title>The diversity of rhizobia nodulating Mimosa spp. in eleven states of Brazil covering several biomes is determined by host plant, location, and edaphic factors.</title>
        <authorList>
            <person name="Rouws L."/>
            <person name="Barauna A."/>
            <person name="Beukes C."/>
            <person name="De Faria S.M."/>
            <person name="Gross E."/>
            <person name="Dos Reis Junior F.B."/>
            <person name="Simon M."/>
            <person name="Maluk M."/>
            <person name="Odee D.W."/>
            <person name="Kenicer G."/>
            <person name="Young J.P.W."/>
            <person name="Reis V.M."/>
            <person name="Zilli J."/>
            <person name="James E.K."/>
        </authorList>
    </citation>
    <scope>NUCLEOTIDE SEQUENCE [LARGE SCALE GENOMIC DNA]</scope>
    <source>
        <strain evidence="1 2">JPY77</strain>
    </source>
</reference>
<sequence>MSRKNRVSKTTQSARREEALLRLPMPRPEVDELVLMYRAALEAVKRGYTDAPLTRRLYTAVLLTRFLTDSGHGLLDLCALKDAYKQLTTIYEHGDETGVWDYPPETIALLTQVLNEHDRQLRETPLHFLLQASDRLDKIIERSYSREISFSN</sequence>
<comment type="caution">
    <text evidence="1">The sequence shown here is derived from an EMBL/GenBank/DDBJ whole genome shotgun (WGS) entry which is preliminary data.</text>
</comment>
<keyword evidence="2" id="KW-1185">Reference proteome</keyword>
<proteinExistence type="predicted"/>
<dbReference type="EMBL" id="JAZHGC010000107">
    <property type="protein sequence ID" value="MEM5292532.1"/>
    <property type="molecule type" value="Genomic_DNA"/>
</dbReference>
<dbReference type="RefSeq" id="WP_201662774.1">
    <property type="nucleotide sequence ID" value="NZ_CAJHCS010000082.1"/>
</dbReference>
<name>A0ABU9QSU6_9BURK</name>
<accession>A0ABU9QSU6</accession>
<evidence type="ECO:0000313" key="2">
    <source>
        <dbReference type="Proteomes" id="UP001494588"/>
    </source>
</evidence>